<dbReference type="InterPro" id="IPR012666">
    <property type="entry name" value="CbtA_put"/>
</dbReference>
<feature type="region of interest" description="Disordered" evidence="1">
    <location>
        <begin position="49"/>
        <end position="84"/>
    </location>
</feature>
<keyword evidence="2" id="KW-0812">Transmembrane</keyword>
<feature type="transmembrane region" description="Helical" evidence="2">
    <location>
        <begin position="163"/>
        <end position="181"/>
    </location>
</feature>
<keyword evidence="4" id="KW-1185">Reference proteome</keyword>
<proteinExistence type="predicted"/>
<reference evidence="3 4" key="1">
    <citation type="submission" date="2019-04" db="EMBL/GenBank/DDBJ databases">
        <title>Draft genome sequence of Gemmobacter aestuarii sp. nov.</title>
        <authorList>
            <person name="Hameed A."/>
            <person name="Lin S.-Y."/>
            <person name="Shahina M."/>
            <person name="Lai W.-A."/>
            <person name="Young C.-C."/>
        </authorList>
    </citation>
    <scope>NUCLEOTIDE SEQUENCE [LARGE SCALE GENOMIC DNA]</scope>
    <source>
        <strain evidence="3 4">CC-PW-75</strain>
    </source>
</reference>
<evidence type="ECO:0000313" key="4">
    <source>
        <dbReference type="Proteomes" id="UP000309450"/>
    </source>
</evidence>
<dbReference type="EMBL" id="SSND01000001">
    <property type="protein sequence ID" value="THD84738.1"/>
    <property type="molecule type" value="Genomic_DNA"/>
</dbReference>
<feature type="transmembrane region" description="Helical" evidence="2">
    <location>
        <begin position="188"/>
        <end position="205"/>
    </location>
</feature>
<evidence type="ECO:0000256" key="2">
    <source>
        <dbReference type="SAM" id="Phobius"/>
    </source>
</evidence>
<feature type="transmembrane region" description="Helical" evidence="2">
    <location>
        <begin position="126"/>
        <end position="143"/>
    </location>
</feature>
<feature type="transmembrane region" description="Helical" evidence="2">
    <location>
        <begin position="92"/>
        <end position="114"/>
    </location>
</feature>
<evidence type="ECO:0000313" key="3">
    <source>
        <dbReference type="EMBL" id="THD84738.1"/>
    </source>
</evidence>
<dbReference type="Proteomes" id="UP000309450">
    <property type="component" value="Unassembled WGS sequence"/>
</dbReference>
<evidence type="ECO:0000256" key="1">
    <source>
        <dbReference type="SAM" id="MobiDB-lite"/>
    </source>
</evidence>
<keyword evidence="2" id="KW-1133">Transmembrane helix</keyword>
<sequence length="250" mass="25677">MFQRMLASALFAGGVAGLLAALLHFAFVQDLILLGEKYETGELTHFAAPAQDGHDHAPAPTAGADAGAAPDDGHADDGHSHGTGSDLTRNGLTVLFTVLVYVSYAMLLAAGFGLAESMGRRIDLKVGVLWGISGFAAFQLAPAMGLAPELPGSIAADLGDRQVWWWGTALATATALGLLCYGRSLLTAGLAVVLLAAPHVIGAPLPEGYWGQAPTEVGTLYSARTLGTGLAVWAALGGALAWFWTRGKAA</sequence>
<name>A0A4S3MQK7_9RHOB</name>
<dbReference type="RefSeq" id="WP_136393119.1">
    <property type="nucleotide sequence ID" value="NZ_SSND01000001.1"/>
</dbReference>
<comment type="caution">
    <text evidence="3">The sequence shown here is derived from an EMBL/GenBank/DDBJ whole genome shotgun (WGS) entry which is preliminary data.</text>
</comment>
<protein>
    <submittedName>
        <fullName evidence="3">Cobalt transporter</fullName>
    </submittedName>
</protein>
<accession>A0A4S3MQK7</accession>
<dbReference type="NCBIfam" id="TIGR02458">
    <property type="entry name" value="CbtA"/>
    <property type="match status" value="1"/>
</dbReference>
<dbReference type="OrthoDB" id="9813640at2"/>
<feature type="compositionally biased region" description="Basic and acidic residues" evidence="1">
    <location>
        <begin position="71"/>
        <end position="80"/>
    </location>
</feature>
<feature type="transmembrane region" description="Helical" evidence="2">
    <location>
        <begin position="225"/>
        <end position="244"/>
    </location>
</feature>
<feature type="compositionally biased region" description="Low complexity" evidence="1">
    <location>
        <begin position="58"/>
        <end position="70"/>
    </location>
</feature>
<keyword evidence="2" id="KW-0472">Membrane</keyword>
<dbReference type="AlphaFoldDB" id="A0A4S3MQK7"/>
<dbReference type="Pfam" id="PF09490">
    <property type="entry name" value="CbtA"/>
    <property type="match status" value="1"/>
</dbReference>
<gene>
    <name evidence="3" type="ORF">E7811_03125</name>
</gene>
<organism evidence="3 4">
    <name type="scientific">Aliigemmobacter aestuarii</name>
    <dbReference type="NCBI Taxonomy" id="1445661"/>
    <lineage>
        <taxon>Bacteria</taxon>
        <taxon>Pseudomonadati</taxon>
        <taxon>Pseudomonadota</taxon>
        <taxon>Alphaproteobacteria</taxon>
        <taxon>Rhodobacterales</taxon>
        <taxon>Paracoccaceae</taxon>
        <taxon>Aliigemmobacter</taxon>
    </lineage>
</organism>